<reference evidence="1" key="2">
    <citation type="journal article" date="2007" name="Science">
        <title>Draft genome sequence of the sexually transmitted pathogen Trichomonas vaginalis.</title>
        <authorList>
            <person name="Carlton J.M."/>
            <person name="Hirt R.P."/>
            <person name="Silva J.C."/>
            <person name="Delcher A.L."/>
            <person name="Schatz M."/>
            <person name="Zhao Q."/>
            <person name="Wortman J.R."/>
            <person name="Bidwell S.L."/>
            <person name="Alsmark U.C.M."/>
            <person name="Besteiro S."/>
            <person name="Sicheritz-Ponten T."/>
            <person name="Noel C.J."/>
            <person name="Dacks J.B."/>
            <person name="Foster P.G."/>
            <person name="Simillion C."/>
            <person name="Van de Peer Y."/>
            <person name="Miranda-Saavedra D."/>
            <person name="Barton G.J."/>
            <person name="Westrop G.D."/>
            <person name="Mueller S."/>
            <person name="Dessi D."/>
            <person name="Fiori P.L."/>
            <person name="Ren Q."/>
            <person name="Paulsen I."/>
            <person name="Zhang H."/>
            <person name="Bastida-Corcuera F.D."/>
            <person name="Simoes-Barbosa A."/>
            <person name="Brown M.T."/>
            <person name="Hayes R.D."/>
            <person name="Mukherjee M."/>
            <person name="Okumura C.Y."/>
            <person name="Schneider R."/>
            <person name="Smith A.J."/>
            <person name="Vanacova S."/>
            <person name="Villalvazo M."/>
            <person name="Haas B.J."/>
            <person name="Pertea M."/>
            <person name="Feldblyum T.V."/>
            <person name="Utterback T.R."/>
            <person name="Shu C.L."/>
            <person name="Osoegawa K."/>
            <person name="de Jong P.J."/>
            <person name="Hrdy I."/>
            <person name="Horvathova L."/>
            <person name="Zubacova Z."/>
            <person name="Dolezal P."/>
            <person name="Malik S.B."/>
            <person name="Logsdon J.M. Jr."/>
            <person name="Henze K."/>
            <person name="Gupta A."/>
            <person name="Wang C.C."/>
            <person name="Dunne R.L."/>
            <person name="Upcroft J.A."/>
            <person name="Upcroft P."/>
            <person name="White O."/>
            <person name="Salzberg S.L."/>
            <person name="Tang P."/>
            <person name="Chiu C.-H."/>
            <person name="Lee Y.-S."/>
            <person name="Embley T.M."/>
            <person name="Coombs G.H."/>
            <person name="Mottram J.C."/>
            <person name="Tachezy J."/>
            <person name="Fraser-Liggett C.M."/>
            <person name="Johnson P.J."/>
        </authorList>
    </citation>
    <scope>NUCLEOTIDE SEQUENCE [LARGE SCALE GENOMIC DNA]</scope>
    <source>
        <strain evidence="1">G3</strain>
    </source>
</reference>
<dbReference type="VEuPathDB" id="TrichDB:TVAGG3_0565800"/>
<gene>
    <name evidence="1" type="ORF">TVAG_436490</name>
</gene>
<evidence type="ECO:0000313" key="1">
    <source>
        <dbReference type="EMBL" id="EAY20825.1"/>
    </source>
</evidence>
<proteinExistence type="predicted"/>
<dbReference type="Proteomes" id="UP000001542">
    <property type="component" value="Unassembled WGS sequence"/>
</dbReference>
<protein>
    <submittedName>
        <fullName evidence="1">Uncharacterized protein</fullName>
    </submittedName>
</protein>
<dbReference type="VEuPathDB" id="TrichDB:TVAG_436490"/>
<reference evidence="1" key="1">
    <citation type="submission" date="2006-10" db="EMBL/GenBank/DDBJ databases">
        <authorList>
            <person name="Amadeo P."/>
            <person name="Zhao Q."/>
            <person name="Wortman J."/>
            <person name="Fraser-Liggett C."/>
            <person name="Carlton J."/>
        </authorList>
    </citation>
    <scope>NUCLEOTIDE SEQUENCE</scope>
    <source>
        <strain evidence="1">G3</strain>
    </source>
</reference>
<dbReference type="InParanoid" id="A2DF97"/>
<dbReference type="EMBL" id="DS113194">
    <property type="protein sequence ID" value="EAY20825.1"/>
    <property type="molecule type" value="Genomic_DNA"/>
</dbReference>
<dbReference type="OrthoDB" id="10536840at2759"/>
<accession>A2DF97</accession>
<keyword evidence="2" id="KW-1185">Reference proteome</keyword>
<dbReference type="KEGG" id="tva:5466366"/>
<evidence type="ECO:0000313" key="2">
    <source>
        <dbReference type="Proteomes" id="UP000001542"/>
    </source>
</evidence>
<dbReference type="AlphaFoldDB" id="A2DF97"/>
<dbReference type="SMR" id="A2DF97"/>
<sequence>MQRPTKEAHEHLQAMVRLANLLITESINQTDPILKPERSISTQDFLREYTEHSKALSQIMSTIGQPEDLDVPEDIDEQIEQSRKELADAVQRLQVKLNKLNHLRFWMDNMVMEKTPDH</sequence>
<dbReference type="RefSeq" id="XP_001581811.1">
    <property type="nucleotide sequence ID" value="XM_001581761.1"/>
</dbReference>
<organism evidence="1 2">
    <name type="scientific">Trichomonas vaginalis (strain ATCC PRA-98 / G3)</name>
    <dbReference type="NCBI Taxonomy" id="412133"/>
    <lineage>
        <taxon>Eukaryota</taxon>
        <taxon>Metamonada</taxon>
        <taxon>Parabasalia</taxon>
        <taxon>Trichomonadida</taxon>
        <taxon>Trichomonadidae</taxon>
        <taxon>Trichomonas</taxon>
    </lineage>
</organism>
<name>A2DF97_TRIV3</name>